<evidence type="ECO:0000256" key="3">
    <source>
        <dbReference type="SAM" id="MobiDB-lite"/>
    </source>
</evidence>
<organism evidence="5 6">
    <name type="scientific">Clostridium senegalense</name>
    <dbReference type="NCBI Taxonomy" id="1465809"/>
    <lineage>
        <taxon>Bacteria</taxon>
        <taxon>Bacillati</taxon>
        <taxon>Bacillota</taxon>
        <taxon>Clostridia</taxon>
        <taxon>Eubacteriales</taxon>
        <taxon>Clostridiaceae</taxon>
        <taxon>Clostridium</taxon>
    </lineage>
</organism>
<evidence type="ECO:0000259" key="4">
    <source>
        <dbReference type="PROSITE" id="PS50076"/>
    </source>
</evidence>
<name>A0A6M0H100_9CLOT</name>
<evidence type="ECO:0000256" key="1">
    <source>
        <dbReference type="ARBA" id="ARBA00022705"/>
    </source>
</evidence>
<dbReference type="Pfam" id="PF00226">
    <property type="entry name" value="DnaJ"/>
    <property type="match status" value="1"/>
</dbReference>
<feature type="repeat" description="TPR" evidence="2">
    <location>
        <begin position="117"/>
        <end position="150"/>
    </location>
</feature>
<evidence type="ECO:0000313" key="6">
    <source>
        <dbReference type="Proteomes" id="UP000481872"/>
    </source>
</evidence>
<dbReference type="PROSITE" id="PS50005">
    <property type="entry name" value="TPR"/>
    <property type="match status" value="1"/>
</dbReference>
<dbReference type="EMBL" id="JAAGPU010000002">
    <property type="protein sequence ID" value="NEU03763.1"/>
    <property type="molecule type" value="Genomic_DNA"/>
</dbReference>
<dbReference type="InterPro" id="IPR036869">
    <property type="entry name" value="J_dom_sf"/>
</dbReference>
<dbReference type="PANTHER" id="PTHR24074">
    <property type="entry name" value="CO-CHAPERONE PROTEIN DJLA"/>
    <property type="match status" value="1"/>
</dbReference>
<dbReference type="InterPro" id="IPR050817">
    <property type="entry name" value="DjlA_DnaK_co-chaperone"/>
</dbReference>
<gene>
    <name evidence="5" type="ORF">G3M99_02600</name>
</gene>
<accession>A0A6M0H100</accession>
<feature type="compositionally biased region" description="Low complexity" evidence="3">
    <location>
        <begin position="61"/>
        <end position="80"/>
    </location>
</feature>
<dbReference type="SMART" id="SM00271">
    <property type="entry name" value="DnaJ"/>
    <property type="match status" value="1"/>
</dbReference>
<reference evidence="5 6" key="1">
    <citation type="submission" date="2020-02" db="EMBL/GenBank/DDBJ databases">
        <title>Genome assembly of a novel Clostridium senegalense strain.</title>
        <authorList>
            <person name="Gupta T.B."/>
            <person name="Jauregui R."/>
            <person name="Maclean P."/>
            <person name="Nawarathana A."/>
            <person name="Brightwell G."/>
        </authorList>
    </citation>
    <scope>NUCLEOTIDE SEQUENCE [LARGE SCALE GENOMIC DNA]</scope>
    <source>
        <strain evidence="5 6">AGRFS4</strain>
    </source>
</reference>
<keyword evidence="1" id="KW-0235">DNA replication</keyword>
<dbReference type="PROSITE" id="PS50076">
    <property type="entry name" value="DNAJ_2"/>
    <property type="match status" value="1"/>
</dbReference>
<dbReference type="SUPFAM" id="SSF46565">
    <property type="entry name" value="Chaperone J-domain"/>
    <property type="match status" value="1"/>
</dbReference>
<protein>
    <submittedName>
        <fullName evidence="5">J domain-containing protein</fullName>
    </submittedName>
</protein>
<keyword evidence="6" id="KW-1185">Reference proteome</keyword>
<sequence length="206" mass="23677">MRNPYEVLGIKENATEDEIKSAYRKLAKQYHPDQYGNNPLRELAEEKMREINEAYDSLTKNNGHNSYSQGSYNSSNSQNYSNNGNDFSLYQSIRTDLNSGNISGAEKKLNSINNRTAEWHFLMGMVNLRKNWFDSAYNLISQACRMDPNNFEYQRALNELSMRQNSYKGNYRKTTHDSDGCCDLLCKLWVLDTCCECCGGDIISCC</sequence>
<keyword evidence="2" id="KW-0802">TPR repeat</keyword>
<dbReference type="PRINTS" id="PR00625">
    <property type="entry name" value="JDOMAIN"/>
</dbReference>
<dbReference type="SUPFAM" id="SSF48452">
    <property type="entry name" value="TPR-like"/>
    <property type="match status" value="1"/>
</dbReference>
<dbReference type="GO" id="GO:0006260">
    <property type="term" value="P:DNA replication"/>
    <property type="evidence" value="ECO:0007669"/>
    <property type="project" value="UniProtKB-KW"/>
</dbReference>
<dbReference type="Gene3D" id="1.10.287.110">
    <property type="entry name" value="DnaJ domain"/>
    <property type="match status" value="1"/>
</dbReference>
<feature type="domain" description="J" evidence="4">
    <location>
        <begin position="3"/>
        <end position="71"/>
    </location>
</feature>
<dbReference type="InterPro" id="IPR011990">
    <property type="entry name" value="TPR-like_helical_dom_sf"/>
</dbReference>
<dbReference type="InterPro" id="IPR019734">
    <property type="entry name" value="TPR_rpt"/>
</dbReference>
<dbReference type="Proteomes" id="UP000481872">
    <property type="component" value="Unassembled WGS sequence"/>
</dbReference>
<dbReference type="AlphaFoldDB" id="A0A6M0H100"/>
<feature type="region of interest" description="Disordered" evidence="3">
    <location>
        <begin position="58"/>
        <end position="80"/>
    </location>
</feature>
<dbReference type="RefSeq" id="WP_061994116.1">
    <property type="nucleotide sequence ID" value="NZ_JAAGPU010000002.1"/>
</dbReference>
<dbReference type="CDD" id="cd06257">
    <property type="entry name" value="DnaJ"/>
    <property type="match status" value="1"/>
</dbReference>
<comment type="caution">
    <text evidence="5">The sequence shown here is derived from an EMBL/GenBank/DDBJ whole genome shotgun (WGS) entry which is preliminary data.</text>
</comment>
<dbReference type="InterPro" id="IPR001623">
    <property type="entry name" value="DnaJ_domain"/>
</dbReference>
<evidence type="ECO:0000256" key="2">
    <source>
        <dbReference type="PROSITE-ProRule" id="PRU00339"/>
    </source>
</evidence>
<evidence type="ECO:0000313" key="5">
    <source>
        <dbReference type="EMBL" id="NEU03763.1"/>
    </source>
</evidence>
<proteinExistence type="predicted"/>